<dbReference type="PANTHER" id="PTHR35176:SF6">
    <property type="entry name" value="HEME OXYGENASE HI_0854-RELATED"/>
    <property type="match status" value="1"/>
</dbReference>
<dbReference type="AlphaFoldDB" id="A0A941ELW1"/>
<dbReference type="InterPro" id="IPR011576">
    <property type="entry name" value="Pyridox_Oxase_N"/>
</dbReference>
<reference evidence="3" key="1">
    <citation type="submission" date="2021-04" db="EMBL/GenBank/DDBJ databases">
        <title>Genome based classification of Actinospica acidithermotolerans sp. nov., an actinobacterium isolated from an Indonesian hot spring.</title>
        <authorList>
            <person name="Kusuma A.B."/>
            <person name="Putra K.E."/>
            <person name="Nafisah S."/>
            <person name="Loh J."/>
            <person name="Nouioui I."/>
            <person name="Goodfellow M."/>
        </authorList>
    </citation>
    <scope>NUCLEOTIDE SEQUENCE</scope>
    <source>
        <strain evidence="3">CSCA 57</strain>
    </source>
</reference>
<proteinExistence type="predicted"/>
<dbReference type="Gene3D" id="2.30.110.10">
    <property type="entry name" value="Electron Transport, Fmn-binding Protein, Chain A"/>
    <property type="match status" value="1"/>
</dbReference>
<comment type="caution">
    <text evidence="3">The sequence shown here is derived from an EMBL/GenBank/DDBJ whole genome shotgun (WGS) entry which is preliminary data.</text>
</comment>
<dbReference type="Pfam" id="PF01243">
    <property type="entry name" value="PNPOx_N"/>
    <property type="match status" value="1"/>
</dbReference>
<keyword evidence="4" id="KW-1185">Reference proteome</keyword>
<dbReference type="SUPFAM" id="SSF50475">
    <property type="entry name" value="FMN-binding split barrel"/>
    <property type="match status" value="1"/>
</dbReference>
<evidence type="ECO:0000259" key="2">
    <source>
        <dbReference type="Pfam" id="PF01243"/>
    </source>
</evidence>
<dbReference type="NCBIfam" id="TIGR03618">
    <property type="entry name" value="Rv1155_F420"/>
    <property type="match status" value="1"/>
</dbReference>
<evidence type="ECO:0000313" key="4">
    <source>
        <dbReference type="Proteomes" id="UP000675781"/>
    </source>
</evidence>
<evidence type="ECO:0000313" key="3">
    <source>
        <dbReference type="EMBL" id="MBR7833526.1"/>
    </source>
</evidence>
<dbReference type="EMBL" id="JAGSOG010000033">
    <property type="protein sequence ID" value="MBR7833526.1"/>
    <property type="molecule type" value="Genomic_DNA"/>
</dbReference>
<feature type="domain" description="Pyridoxamine 5'-phosphate oxidase N-terminal" evidence="2">
    <location>
        <begin position="7"/>
        <end position="105"/>
    </location>
</feature>
<gene>
    <name evidence="3" type="ORF">KDL01_09630</name>
</gene>
<name>A0A941ELW1_9ACTN</name>
<sequence>MVSVIPASHADLLERPLFCHLATLRSDGTPHVNPMWFLWDGEHLSFTTSTTRAKYKELVARPHAAVSINDPDAPYRYLEVRGSVERIEPDTAGEFFDVLAKRYGLPMDGPVGDAPVRVRIYLRPTHTTSQ</sequence>
<dbReference type="GO" id="GO:0016627">
    <property type="term" value="F:oxidoreductase activity, acting on the CH-CH group of donors"/>
    <property type="evidence" value="ECO:0007669"/>
    <property type="project" value="TreeGrafter"/>
</dbReference>
<protein>
    <submittedName>
        <fullName evidence="3">PPOX class F420-dependent oxidoreductase</fullName>
    </submittedName>
</protein>
<evidence type="ECO:0000256" key="1">
    <source>
        <dbReference type="ARBA" id="ARBA00023002"/>
    </source>
</evidence>
<dbReference type="GO" id="GO:0070967">
    <property type="term" value="F:coenzyme F420 binding"/>
    <property type="evidence" value="ECO:0007669"/>
    <property type="project" value="TreeGrafter"/>
</dbReference>
<organism evidence="3 4">
    <name type="scientific">Actinospica durhamensis</name>
    <dbReference type="NCBI Taxonomy" id="1508375"/>
    <lineage>
        <taxon>Bacteria</taxon>
        <taxon>Bacillati</taxon>
        <taxon>Actinomycetota</taxon>
        <taxon>Actinomycetes</taxon>
        <taxon>Catenulisporales</taxon>
        <taxon>Actinospicaceae</taxon>
        <taxon>Actinospica</taxon>
    </lineage>
</organism>
<accession>A0A941ELW1</accession>
<dbReference type="InterPro" id="IPR019920">
    <property type="entry name" value="F420-binding_dom_put"/>
</dbReference>
<dbReference type="InterPro" id="IPR012349">
    <property type="entry name" value="Split_barrel_FMN-bd"/>
</dbReference>
<keyword evidence="1" id="KW-0560">Oxidoreductase</keyword>
<dbReference type="InterPro" id="IPR052019">
    <property type="entry name" value="F420H2_bilvrd_red/Heme_oxyg"/>
</dbReference>
<dbReference type="PANTHER" id="PTHR35176">
    <property type="entry name" value="HEME OXYGENASE HI_0854-RELATED"/>
    <property type="match status" value="1"/>
</dbReference>
<dbReference type="GO" id="GO:0005829">
    <property type="term" value="C:cytosol"/>
    <property type="evidence" value="ECO:0007669"/>
    <property type="project" value="TreeGrafter"/>
</dbReference>
<dbReference type="Proteomes" id="UP000675781">
    <property type="component" value="Unassembled WGS sequence"/>
</dbReference>